<dbReference type="PANTHER" id="PTHR43065:SF34">
    <property type="entry name" value="SPORULATION KINASE A"/>
    <property type="match status" value="1"/>
</dbReference>
<keyword evidence="7 11" id="KW-0067">ATP-binding</keyword>
<sequence length="411" mass="46655">MNKIGQISLVMISILYTGIEKILYNEAFFSLDFFVFTIIAWVCGRQYDVARYYTKKARASEESYKQLIDSLPESIIIHQNQKIIYINNAAAQMVGAKIKTDVIGKSLFDFITPRYQERVYERMKLIHKEKQPLSNIEYEVQRLDGVRFFFDGTSMSITFGERDAVLTIGKDITEKKEHTERLLLKSEKLALLGQMAAGIAHEIRNPLTSIKGFIQLFKSNQLEETYYNIVLSELDRINSIVGEFLVLTKPSASIFVEKDIKELIKDVITLMNTQSIINNIQIFSEFDPDLPKICCEEAQLKQVFLNLFKNAIEAMPNGGQIELKVKLIEAGTISVQLIDQGVGISPERLPTLGEPFYTTKEKGTGLGLMTCYKIIESHKGGMTIQSEVNKGTTIQLTLPTMTQSLLKREFV</sequence>
<evidence type="ECO:0000256" key="5">
    <source>
        <dbReference type="ARBA" id="ARBA00022741"/>
    </source>
</evidence>
<dbReference type="EMBL" id="JBHUIK010000008">
    <property type="protein sequence ID" value="MFD2216710.1"/>
    <property type="molecule type" value="Genomic_DNA"/>
</dbReference>
<dbReference type="InterPro" id="IPR005467">
    <property type="entry name" value="His_kinase_dom"/>
</dbReference>
<dbReference type="Gene3D" id="1.10.287.130">
    <property type="match status" value="1"/>
</dbReference>
<dbReference type="Pfam" id="PF00512">
    <property type="entry name" value="HisKA"/>
    <property type="match status" value="1"/>
</dbReference>
<dbReference type="SUPFAM" id="SSF47384">
    <property type="entry name" value="Homodimeric domain of signal transducing histidine kinase"/>
    <property type="match status" value="1"/>
</dbReference>
<evidence type="ECO:0000256" key="8">
    <source>
        <dbReference type="ARBA" id="ARBA00023012"/>
    </source>
</evidence>
<evidence type="ECO:0000313" key="11">
    <source>
        <dbReference type="EMBL" id="MFD2216710.1"/>
    </source>
</evidence>
<evidence type="ECO:0000256" key="4">
    <source>
        <dbReference type="ARBA" id="ARBA00022679"/>
    </source>
</evidence>
<keyword evidence="6" id="KW-0418">Kinase</keyword>
<keyword evidence="3" id="KW-0597">Phosphoprotein</keyword>
<dbReference type="Proteomes" id="UP001597318">
    <property type="component" value="Unassembled WGS sequence"/>
</dbReference>
<dbReference type="InterPro" id="IPR004358">
    <property type="entry name" value="Sig_transdc_His_kin-like_C"/>
</dbReference>
<reference evidence="12" key="1">
    <citation type="journal article" date="2019" name="Int. J. Syst. Evol. Microbiol.">
        <title>The Global Catalogue of Microorganisms (GCM) 10K type strain sequencing project: providing services to taxonomists for standard genome sequencing and annotation.</title>
        <authorList>
            <consortium name="The Broad Institute Genomics Platform"/>
            <consortium name="The Broad Institute Genome Sequencing Center for Infectious Disease"/>
            <person name="Wu L."/>
            <person name="Ma J."/>
        </authorList>
    </citation>
    <scope>NUCLEOTIDE SEQUENCE [LARGE SCALE GENOMIC DNA]</scope>
    <source>
        <strain evidence="12">CGMCC 1.15474</strain>
    </source>
</reference>
<dbReference type="SMART" id="SM00388">
    <property type="entry name" value="HisKA"/>
    <property type="match status" value="1"/>
</dbReference>
<feature type="domain" description="Histidine kinase" evidence="9">
    <location>
        <begin position="198"/>
        <end position="402"/>
    </location>
</feature>
<dbReference type="PANTHER" id="PTHR43065">
    <property type="entry name" value="SENSOR HISTIDINE KINASE"/>
    <property type="match status" value="1"/>
</dbReference>
<dbReference type="InterPro" id="IPR035965">
    <property type="entry name" value="PAS-like_dom_sf"/>
</dbReference>
<evidence type="ECO:0000256" key="3">
    <source>
        <dbReference type="ARBA" id="ARBA00022553"/>
    </source>
</evidence>
<keyword evidence="4" id="KW-0808">Transferase</keyword>
<accession>A0ABW5C4D1</accession>
<dbReference type="SUPFAM" id="SSF55874">
    <property type="entry name" value="ATPase domain of HSP90 chaperone/DNA topoisomerase II/histidine kinase"/>
    <property type="match status" value="1"/>
</dbReference>
<evidence type="ECO:0000256" key="1">
    <source>
        <dbReference type="ARBA" id="ARBA00000085"/>
    </source>
</evidence>
<dbReference type="NCBIfam" id="TIGR00229">
    <property type="entry name" value="sensory_box"/>
    <property type="match status" value="1"/>
</dbReference>
<dbReference type="Pfam" id="PF02518">
    <property type="entry name" value="HATPase_c"/>
    <property type="match status" value="1"/>
</dbReference>
<comment type="caution">
    <text evidence="11">The sequence shown here is derived from an EMBL/GenBank/DDBJ whole genome shotgun (WGS) entry which is preliminary data.</text>
</comment>
<evidence type="ECO:0000256" key="7">
    <source>
        <dbReference type="ARBA" id="ARBA00022840"/>
    </source>
</evidence>
<dbReference type="CDD" id="cd00082">
    <property type="entry name" value="HisKA"/>
    <property type="match status" value="1"/>
</dbReference>
<gene>
    <name evidence="11" type="ORF">ACFSKK_23825</name>
</gene>
<evidence type="ECO:0000256" key="2">
    <source>
        <dbReference type="ARBA" id="ARBA00012438"/>
    </source>
</evidence>
<comment type="catalytic activity">
    <reaction evidence="1">
        <text>ATP + protein L-histidine = ADP + protein N-phospho-L-histidine.</text>
        <dbReference type="EC" id="2.7.13.3"/>
    </reaction>
</comment>
<name>A0ABW5C4D1_9BACI</name>
<dbReference type="InterPro" id="IPR000014">
    <property type="entry name" value="PAS"/>
</dbReference>
<organism evidence="11 12">
    <name type="scientific">Metabacillus endolithicus</name>
    <dbReference type="NCBI Taxonomy" id="1535204"/>
    <lineage>
        <taxon>Bacteria</taxon>
        <taxon>Bacillati</taxon>
        <taxon>Bacillota</taxon>
        <taxon>Bacilli</taxon>
        <taxon>Bacillales</taxon>
        <taxon>Bacillaceae</taxon>
        <taxon>Metabacillus</taxon>
    </lineage>
</organism>
<dbReference type="InterPro" id="IPR036097">
    <property type="entry name" value="HisK_dim/P_sf"/>
</dbReference>
<dbReference type="Gene3D" id="3.30.565.10">
    <property type="entry name" value="Histidine kinase-like ATPase, C-terminal domain"/>
    <property type="match status" value="1"/>
</dbReference>
<proteinExistence type="predicted"/>
<keyword evidence="5" id="KW-0547">Nucleotide-binding</keyword>
<dbReference type="InterPro" id="IPR036890">
    <property type="entry name" value="HATPase_C_sf"/>
</dbReference>
<feature type="domain" description="PAS" evidence="10">
    <location>
        <begin position="60"/>
        <end position="130"/>
    </location>
</feature>
<protein>
    <recommendedName>
        <fullName evidence="2">histidine kinase</fullName>
        <ecNumber evidence="2">2.7.13.3</ecNumber>
    </recommendedName>
</protein>
<dbReference type="GO" id="GO:0005524">
    <property type="term" value="F:ATP binding"/>
    <property type="evidence" value="ECO:0007669"/>
    <property type="project" value="UniProtKB-KW"/>
</dbReference>
<dbReference type="Gene3D" id="3.30.450.20">
    <property type="entry name" value="PAS domain"/>
    <property type="match status" value="1"/>
</dbReference>
<dbReference type="InterPro" id="IPR003661">
    <property type="entry name" value="HisK_dim/P_dom"/>
</dbReference>
<dbReference type="Pfam" id="PF13426">
    <property type="entry name" value="PAS_9"/>
    <property type="match status" value="1"/>
</dbReference>
<keyword evidence="12" id="KW-1185">Reference proteome</keyword>
<keyword evidence="8" id="KW-0902">Two-component regulatory system</keyword>
<dbReference type="EC" id="2.7.13.3" evidence="2"/>
<evidence type="ECO:0000259" key="10">
    <source>
        <dbReference type="PROSITE" id="PS50112"/>
    </source>
</evidence>
<evidence type="ECO:0000259" key="9">
    <source>
        <dbReference type="PROSITE" id="PS50109"/>
    </source>
</evidence>
<evidence type="ECO:0000256" key="6">
    <source>
        <dbReference type="ARBA" id="ARBA00022777"/>
    </source>
</evidence>
<dbReference type="PRINTS" id="PR00344">
    <property type="entry name" value="BCTRLSENSOR"/>
</dbReference>
<dbReference type="PROSITE" id="PS50109">
    <property type="entry name" value="HIS_KIN"/>
    <property type="match status" value="1"/>
</dbReference>
<dbReference type="RefSeq" id="WP_247339395.1">
    <property type="nucleotide sequence ID" value="NZ_CP095550.1"/>
</dbReference>
<evidence type="ECO:0000313" key="12">
    <source>
        <dbReference type="Proteomes" id="UP001597318"/>
    </source>
</evidence>
<dbReference type="SMART" id="SM00387">
    <property type="entry name" value="HATPase_c"/>
    <property type="match status" value="1"/>
</dbReference>
<dbReference type="PROSITE" id="PS50112">
    <property type="entry name" value="PAS"/>
    <property type="match status" value="1"/>
</dbReference>
<dbReference type="InterPro" id="IPR003594">
    <property type="entry name" value="HATPase_dom"/>
</dbReference>
<dbReference type="SMART" id="SM00091">
    <property type="entry name" value="PAS"/>
    <property type="match status" value="1"/>
</dbReference>
<dbReference type="SUPFAM" id="SSF55785">
    <property type="entry name" value="PYP-like sensor domain (PAS domain)"/>
    <property type="match status" value="1"/>
</dbReference>
<dbReference type="CDD" id="cd00130">
    <property type="entry name" value="PAS"/>
    <property type="match status" value="1"/>
</dbReference>